<evidence type="ECO:0000256" key="3">
    <source>
        <dbReference type="ARBA" id="ARBA00022989"/>
    </source>
</evidence>
<reference evidence="7" key="1">
    <citation type="submission" date="2021-06" db="EMBL/GenBank/DDBJ databases">
        <authorList>
            <person name="Kallberg Y."/>
            <person name="Tangrot J."/>
            <person name="Rosling A."/>
        </authorList>
    </citation>
    <scope>NUCLEOTIDE SEQUENCE</scope>
    <source>
        <strain evidence="7">MT106</strain>
    </source>
</reference>
<keyword evidence="2 6" id="KW-0812">Transmembrane</keyword>
<keyword evidence="3 6" id="KW-1133">Transmembrane helix</keyword>
<evidence type="ECO:0000256" key="1">
    <source>
        <dbReference type="ARBA" id="ARBA00004141"/>
    </source>
</evidence>
<keyword evidence="8" id="KW-1185">Reference proteome</keyword>
<evidence type="ECO:0000256" key="6">
    <source>
        <dbReference type="SAM" id="Phobius"/>
    </source>
</evidence>
<gene>
    <name evidence="7" type="ORF">AGERDE_LOCUS3968</name>
</gene>
<dbReference type="Gene3D" id="1.20.120.350">
    <property type="entry name" value="Voltage-gated potassium channels. Chain C"/>
    <property type="match status" value="1"/>
</dbReference>
<keyword evidence="4 6" id="KW-0472">Membrane</keyword>
<dbReference type="EMBL" id="CAJVPL010000424">
    <property type="protein sequence ID" value="CAG8495360.1"/>
    <property type="molecule type" value="Genomic_DNA"/>
</dbReference>
<evidence type="ECO:0000313" key="8">
    <source>
        <dbReference type="Proteomes" id="UP000789831"/>
    </source>
</evidence>
<name>A0A9N8WSU5_9GLOM</name>
<feature type="transmembrane region" description="Helical" evidence="6">
    <location>
        <begin position="57"/>
        <end position="77"/>
    </location>
</feature>
<evidence type="ECO:0000256" key="5">
    <source>
        <dbReference type="SAM" id="MobiDB-lite"/>
    </source>
</evidence>
<dbReference type="GO" id="GO:0016020">
    <property type="term" value="C:membrane"/>
    <property type="evidence" value="ECO:0007669"/>
    <property type="project" value="UniProtKB-SubCell"/>
</dbReference>
<sequence length="217" mass="24294">MASLNNNTSASGSIINNSEHSPLNGNDRGGNLLTTQHKLTRAEIVHGLANRILYSRFYTWLYLGMAALCAVSIVLSIKEKCPSIWFIILEVIINFAMIAEVTTRFFALKQLFWKSIYNIVDIILVCLCVLTLIFILVGGCSSGWKSEELLDTFLLVARNLVQFCRLIVILRKNKKNRSARNARIDFSDVRPPSISIDFESASNNAFSAVSDDEDDLL</sequence>
<comment type="caution">
    <text evidence="7">The sequence shown here is derived from an EMBL/GenBank/DDBJ whole genome shotgun (WGS) entry which is preliminary data.</text>
</comment>
<feature type="transmembrane region" description="Helical" evidence="6">
    <location>
        <begin position="119"/>
        <end position="137"/>
    </location>
</feature>
<feature type="transmembrane region" description="Helical" evidence="6">
    <location>
        <begin position="149"/>
        <end position="170"/>
    </location>
</feature>
<evidence type="ECO:0000313" key="7">
    <source>
        <dbReference type="EMBL" id="CAG8495360.1"/>
    </source>
</evidence>
<organism evidence="7 8">
    <name type="scientific">Ambispora gerdemannii</name>
    <dbReference type="NCBI Taxonomy" id="144530"/>
    <lineage>
        <taxon>Eukaryota</taxon>
        <taxon>Fungi</taxon>
        <taxon>Fungi incertae sedis</taxon>
        <taxon>Mucoromycota</taxon>
        <taxon>Glomeromycotina</taxon>
        <taxon>Glomeromycetes</taxon>
        <taxon>Archaeosporales</taxon>
        <taxon>Ambisporaceae</taxon>
        <taxon>Ambispora</taxon>
    </lineage>
</organism>
<evidence type="ECO:0000256" key="4">
    <source>
        <dbReference type="ARBA" id="ARBA00023136"/>
    </source>
</evidence>
<dbReference type="InterPro" id="IPR027359">
    <property type="entry name" value="Volt_channel_dom_sf"/>
</dbReference>
<protein>
    <submittedName>
        <fullName evidence="7">2171_t:CDS:1</fullName>
    </submittedName>
</protein>
<feature type="compositionally biased region" description="Polar residues" evidence="5">
    <location>
        <begin position="1"/>
        <end position="24"/>
    </location>
</feature>
<evidence type="ECO:0000256" key="2">
    <source>
        <dbReference type="ARBA" id="ARBA00022692"/>
    </source>
</evidence>
<dbReference type="PANTHER" id="PTHR38483">
    <property type="entry name" value="CHROMOSOME 1, WHOLE GENOME SHOTGUN SEQUENCE"/>
    <property type="match status" value="1"/>
</dbReference>
<dbReference type="Proteomes" id="UP000789831">
    <property type="component" value="Unassembled WGS sequence"/>
</dbReference>
<feature type="transmembrane region" description="Helical" evidence="6">
    <location>
        <begin position="83"/>
        <end position="107"/>
    </location>
</feature>
<dbReference type="OrthoDB" id="429183at2759"/>
<dbReference type="PANTHER" id="PTHR38483:SF1">
    <property type="entry name" value="ION TRANSPORT DOMAIN-CONTAINING PROTEIN"/>
    <property type="match status" value="1"/>
</dbReference>
<comment type="subcellular location">
    <subcellularLocation>
        <location evidence="1">Membrane</location>
        <topology evidence="1">Multi-pass membrane protein</topology>
    </subcellularLocation>
</comment>
<accession>A0A9N8WSU5</accession>
<proteinExistence type="predicted"/>
<feature type="region of interest" description="Disordered" evidence="5">
    <location>
        <begin position="1"/>
        <end position="25"/>
    </location>
</feature>
<dbReference type="AlphaFoldDB" id="A0A9N8WSU5"/>